<evidence type="ECO:0000313" key="2">
    <source>
        <dbReference type="Proteomes" id="UP001626550"/>
    </source>
</evidence>
<sequence length="136" mass="15579">MEIFELSSGQLHENEQVHDLAERERNVTETSIWTCSSSGQLVPEGPFILDSNNDFEPERKFISPSSMLAGVYGRKKMPPSRTKSSDTLQSWYHLKKSTMNLLDESEKDPICESTISQRLLEHFSNLNFSNINITLR</sequence>
<dbReference type="EMBL" id="JBJKFK010000019">
    <property type="protein sequence ID" value="KAL3320958.1"/>
    <property type="molecule type" value="Genomic_DNA"/>
</dbReference>
<protein>
    <submittedName>
        <fullName evidence="1">Uncharacterized protein</fullName>
    </submittedName>
</protein>
<proteinExistence type="predicted"/>
<gene>
    <name evidence="1" type="ORF">Ciccas_000373</name>
</gene>
<accession>A0ABD2QN67</accession>
<comment type="caution">
    <text evidence="1">The sequence shown here is derived from an EMBL/GenBank/DDBJ whole genome shotgun (WGS) entry which is preliminary data.</text>
</comment>
<evidence type="ECO:0000313" key="1">
    <source>
        <dbReference type="EMBL" id="KAL3320958.1"/>
    </source>
</evidence>
<dbReference type="AlphaFoldDB" id="A0ABD2QN67"/>
<dbReference type="Proteomes" id="UP001626550">
    <property type="component" value="Unassembled WGS sequence"/>
</dbReference>
<reference evidence="1 2" key="1">
    <citation type="submission" date="2024-11" db="EMBL/GenBank/DDBJ databases">
        <title>Adaptive evolution of stress response genes in parasites aligns with host niche diversity.</title>
        <authorList>
            <person name="Hahn C."/>
            <person name="Resl P."/>
        </authorList>
    </citation>
    <scope>NUCLEOTIDE SEQUENCE [LARGE SCALE GENOMIC DNA]</scope>
    <source>
        <strain evidence="1">EGGRZ-B1_66</strain>
        <tissue evidence="1">Body</tissue>
    </source>
</reference>
<organism evidence="1 2">
    <name type="scientific">Cichlidogyrus casuarinus</name>
    <dbReference type="NCBI Taxonomy" id="1844966"/>
    <lineage>
        <taxon>Eukaryota</taxon>
        <taxon>Metazoa</taxon>
        <taxon>Spiralia</taxon>
        <taxon>Lophotrochozoa</taxon>
        <taxon>Platyhelminthes</taxon>
        <taxon>Monogenea</taxon>
        <taxon>Monopisthocotylea</taxon>
        <taxon>Dactylogyridea</taxon>
        <taxon>Ancyrocephalidae</taxon>
        <taxon>Cichlidogyrus</taxon>
    </lineage>
</organism>
<keyword evidence="2" id="KW-1185">Reference proteome</keyword>
<name>A0ABD2QN67_9PLAT</name>